<dbReference type="PANTHER" id="PTHR39962:SF1">
    <property type="entry name" value="LPXI FAMILY PROTEIN"/>
    <property type="match status" value="1"/>
</dbReference>
<dbReference type="EC" id="3.6.1.54" evidence="3"/>
<dbReference type="InterPro" id="IPR043167">
    <property type="entry name" value="LpxI_C_sf"/>
</dbReference>
<evidence type="ECO:0000313" key="3">
    <source>
        <dbReference type="EMBL" id="MCW7516325.1"/>
    </source>
</evidence>
<protein>
    <submittedName>
        <fullName evidence="3">UDP-2,3-diacylglucosamine diphosphatase LpxI</fullName>
        <ecNumber evidence="3">3.6.1.54</ecNumber>
    </submittedName>
</protein>
<dbReference type="Gene3D" id="3.40.50.20">
    <property type="match status" value="1"/>
</dbReference>
<dbReference type="EMBL" id="JAMQQD010000005">
    <property type="protein sequence ID" value="MCW7516325.1"/>
    <property type="molecule type" value="Genomic_DNA"/>
</dbReference>
<organism evidence="3 4">
    <name type="scientific">Leptospira levettii</name>
    <dbReference type="NCBI Taxonomy" id="2023178"/>
    <lineage>
        <taxon>Bacteria</taxon>
        <taxon>Pseudomonadati</taxon>
        <taxon>Spirochaetota</taxon>
        <taxon>Spirochaetia</taxon>
        <taxon>Leptospirales</taxon>
        <taxon>Leptospiraceae</taxon>
        <taxon>Leptospira</taxon>
    </lineage>
</organism>
<evidence type="ECO:0000313" key="4">
    <source>
        <dbReference type="Proteomes" id="UP001209694"/>
    </source>
</evidence>
<dbReference type="AlphaFoldDB" id="A0A2N0ATP4"/>
<dbReference type="InterPro" id="IPR053174">
    <property type="entry name" value="LpxI"/>
</dbReference>
<evidence type="ECO:0000259" key="1">
    <source>
        <dbReference type="Pfam" id="PF06230"/>
    </source>
</evidence>
<reference evidence="3" key="1">
    <citation type="submission" date="2022-06" db="EMBL/GenBank/DDBJ databases">
        <title>Leptospira isolates from biofilms formed at urban environments.</title>
        <authorList>
            <person name="Ribeiro P.S."/>
            <person name="Sousa T."/>
            <person name="Carvalho N."/>
            <person name="Aburjaile F."/>
            <person name="Neves F."/>
            <person name="Oliveira D."/>
            <person name="Blanco L."/>
            <person name="Lima J."/>
            <person name="Costa F."/>
            <person name="Brenig B."/>
            <person name="Soares S."/>
            <person name="Ramos R."/>
            <person name="Goes-Neto A."/>
            <person name="Matiuzzi M."/>
            <person name="Azevedo V."/>
            <person name="Ristow P."/>
        </authorList>
    </citation>
    <scope>NUCLEOTIDE SEQUENCE</scope>
    <source>
        <strain evidence="3">VSF7</strain>
    </source>
</reference>
<dbReference type="Pfam" id="PF17930">
    <property type="entry name" value="LpxI_N"/>
    <property type="match status" value="1"/>
</dbReference>
<dbReference type="InterPro" id="IPR010415">
    <property type="entry name" value="LpxI_C"/>
</dbReference>
<gene>
    <name evidence="3" type="primary">lpxI</name>
    <name evidence="3" type="ORF">ND810_14250</name>
</gene>
<proteinExistence type="predicted"/>
<dbReference type="InterPro" id="IPR041255">
    <property type="entry name" value="LpxI_N"/>
</dbReference>
<dbReference type="PANTHER" id="PTHR39962">
    <property type="entry name" value="BLL4848 PROTEIN"/>
    <property type="match status" value="1"/>
</dbReference>
<dbReference type="Proteomes" id="UP001209694">
    <property type="component" value="Unassembled WGS sequence"/>
</dbReference>
<dbReference type="GO" id="GO:0016787">
    <property type="term" value="F:hydrolase activity"/>
    <property type="evidence" value="ECO:0007669"/>
    <property type="project" value="UniProtKB-KW"/>
</dbReference>
<dbReference type="Pfam" id="PF06230">
    <property type="entry name" value="LpxI_C"/>
    <property type="match status" value="1"/>
</dbReference>
<dbReference type="RefSeq" id="WP_100727209.1">
    <property type="nucleotide sequence ID" value="NZ_JAMQPS010000002.1"/>
</dbReference>
<evidence type="ECO:0000259" key="2">
    <source>
        <dbReference type="Pfam" id="PF17930"/>
    </source>
</evidence>
<feature type="domain" description="LpxI N-terminal" evidence="2">
    <location>
        <begin position="6"/>
        <end position="134"/>
    </location>
</feature>
<dbReference type="Gene3D" id="3.40.140.80">
    <property type="match status" value="1"/>
</dbReference>
<dbReference type="GeneID" id="93342664"/>
<accession>A0A2N0ATP4</accession>
<feature type="domain" description="LpxI C-terminal" evidence="1">
    <location>
        <begin position="137"/>
        <end position="266"/>
    </location>
</feature>
<name>A0A2N0ATP4_9LEPT</name>
<keyword evidence="3" id="KW-0378">Hydrolase</keyword>
<comment type="caution">
    <text evidence="3">The sequence shown here is derived from an EMBL/GenBank/DDBJ whole genome shotgun (WGS) entry which is preliminary data.</text>
</comment>
<sequence>MASKGRLAIIAGGGELPHIGMMEALASGEDPLFLGLIESDFSPRGHESRTIPVHITQVGKILKTIQKEKISRILMLGKVRKDLLFQKLKFDLKALSILAKTINRNDYPIFLAIADEFEAMGVKVISQKIYLQSLLLKEGRYTPKKFSTQELKDIEFGMFYAEKMADLDIGQMVVVSDESVIAVEAVEGTDETIRRGGFYTKKKGDAVICKSPKAKQDERFDLPTIGIHTFQVMLESGCKTLCIREGETLVVNPKETIEFATKHKLNFCVLGKNGSKVLNGSQKKVTSI</sequence>